<dbReference type="Pfam" id="PF14246">
    <property type="entry name" value="TetR_C_7"/>
    <property type="match status" value="1"/>
</dbReference>
<evidence type="ECO:0000256" key="1">
    <source>
        <dbReference type="ARBA" id="ARBA00023015"/>
    </source>
</evidence>
<dbReference type="Proteomes" id="UP000239504">
    <property type="component" value="Unassembled WGS sequence"/>
</dbReference>
<dbReference type="Gene3D" id="1.10.10.60">
    <property type="entry name" value="Homeodomain-like"/>
    <property type="match status" value="1"/>
</dbReference>
<dbReference type="InterPro" id="IPR001647">
    <property type="entry name" value="HTH_TetR"/>
</dbReference>
<dbReference type="AlphaFoldDB" id="A0A2S7K948"/>
<dbReference type="RefSeq" id="WP_104828664.1">
    <property type="nucleotide sequence ID" value="NZ_PJCH01000003.1"/>
</dbReference>
<dbReference type="PANTHER" id="PTHR30055">
    <property type="entry name" value="HTH-TYPE TRANSCRIPTIONAL REGULATOR RUTR"/>
    <property type="match status" value="1"/>
</dbReference>
<evidence type="ECO:0000256" key="3">
    <source>
        <dbReference type="ARBA" id="ARBA00023163"/>
    </source>
</evidence>
<organism evidence="6 7">
    <name type="scientific">Hyphococcus luteus</name>
    <dbReference type="NCBI Taxonomy" id="2058213"/>
    <lineage>
        <taxon>Bacteria</taxon>
        <taxon>Pseudomonadati</taxon>
        <taxon>Pseudomonadota</taxon>
        <taxon>Alphaproteobacteria</taxon>
        <taxon>Parvularculales</taxon>
        <taxon>Parvularculaceae</taxon>
        <taxon>Hyphococcus</taxon>
    </lineage>
</organism>
<name>A0A2S7K948_9PROT</name>
<evidence type="ECO:0000259" key="5">
    <source>
        <dbReference type="PROSITE" id="PS50977"/>
    </source>
</evidence>
<dbReference type="Pfam" id="PF00440">
    <property type="entry name" value="TetR_N"/>
    <property type="match status" value="1"/>
</dbReference>
<evidence type="ECO:0000256" key="2">
    <source>
        <dbReference type="ARBA" id="ARBA00023125"/>
    </source>
</evidence>
<dbReference type="InterPro" id="IPR050109">
    <property type="entry name" value="HTH-type_TetR-like_transc_reg"/>
</dbReference>
<evidence type="ECO:0000313" key="6">
    <source>
        <dbReference type="EMBL" id="PQA89026.1"/>
    </source>
</evidence>
<dbReference type="SUPFAM" id="SSF48498">
    <property type="entry name" value="Tetracyclin repressor-like, C-terminal domain"/>
    <property type="match status" value="1"/>
</dbReference>
<keyword evidence="7" id="KW-1185">Reference proteome</keyword>
<dbReference type="EMBL" id="PJCH01000003">
    <property type="protein sequence ID" value="PQA89026.1"/>
    <property type="molecule type" value="Genomic_DNA"/>
</dbReference>
<dbReference type="InterPro" id="IPR036271">
    <property type="entry name" value="Tet_transcr_reg_TetR-rel_C_sf"/>
</dbReference>
<sequence>MSEPARQQKPKWRRRAESRPDEILDAALTIFERDGFDAARVEDIAKAANLSKAGVYLYFETKDAILRGLIEREVAPVARNFRAMAEAGVEDPVASLRMIVAGFTELAGDKRKFAVPRLVLSVASRYPDLAVYYRENVVEQGLGAVKGLVAAGMEQGVFRPCDPGAAARALLGPIFIHGFYTHFLHGDPGPLGAAERVEAHTDILLNGLMAPQ</sequence>
<evidence type="ECO:0000256" key="4">
    <source>
        <dbReference type="PROSITE-ProRule" id="PRU00335"/>
    </source>
</evidence>
<dbReference type="PROSITE" id="PS50977">
    <property type="entry name" value="HTH_TETR_2"/>
    <property type="match status" value="1"/>
</dbReference>
<dbReference type="PANTHER" id="PTHR30055:SF234">
    <property type="entry name" value="HTH-TYPE TRANSCRIPTIONAL REGULATOR BETI"/>
    <property type="match status" value="1"/>
</dbReference>
<dbReference type="GO" id="GO:0003700">
    <property type="term" value="F:DNA-binding transcription factor activity"/>
    <property type="evidence" value="ECO:0007669"/>
    <property type="project" value="TreeGrafter"/>
</dbReference>
<accession>A0A2S7K948</accession>
<keyword evidence="2 4" id="KW-0238">DNA-binding</keyword>
<keyword evidence="1" id="KW-0805">Transcription regulation</keyword>
<keyword evidence="3" id="KW-0804">Transcription</keyword>
<feature type="domain" description="HTH tetR-type" evidence="5">
    <location>
        <begin position="17"/>
        <end position="77"/>
    </location>
</feature>
<dbReference type="InterPro" id="IPR039536">
    <property type="entry name" value="TetR_C_Proteobacteria"/>
</dbReference>
<proteinExistence type="predicted"/>
<protein>
    <submittedName>
        <fullName evidence="6">TetR family transcriptional regulator</fullName>
    </submittedName>
</protein>
<dbReference type="InterPro" id="IPR009057">
    <property type="entry name" value="Homeodomain-like_sf"/>
</dbReference>
<feature type="DNA-binding region" description="H-T-H motif" evidence="4">
    <location>
        <begin position="40"/>
        <end position="59"/>
    </location>
</feature>
<comment type="caution">
    <text evidence="6">The sequence shown here is derived from an EMBL/GenBank/DDBJ whole genome shotgun (WGS) entry which is preliminary data.</text>
</comment>
<dbReference type="OrthoDB" id="9803547at2"/>
<dbReference type="GO" id="GO:0000976">
    <property type="term" value="F:transcription cis-regulatory region binding"/>
    <property type="evidence" value="ECO:0007669"/>
    <property type="project" value="TreeGrafter"/>
</dbReference>
<dbReference type="Gene3D" id="1.10.357.10">
    <property type="entry name" value="Tetracycline Repressor, domain 2"/>
    <property type="match status" value="1"/>
</dbReference>
<evidence type="ECO:0000313" key="7">
    <source>
        <dbReference type="Proteomes" id="UP000239504"/>
    </source>
</evidence>
<gene>
    <name evidence="6" type="ORF">CW354_03490</name>
</gene>
<dbReference type="SUPFAM" id="SSF46689">
    <property type="entry name" value="Homeodomain-like"/>
    <property type="match status" value="1"/>
</dbReference>
<reference evidence="6 7" key="1">
    <citation type="submission" date="2017-12" db="EMBL/GenBank/DDBJ databases">
        <authorList>
            <person name="Hurst M.R.H."/>
        </authorList>
    </citation>
    <scope>NUCLEOTIDE SEQUENCE [LARGE SCALE GENOMIC DNA]</scope>
    <source>
        <strain evidence="6 7">SY-3-19</strain>
    </source>
</reference>
<dbReference type="PRINTS" id="PR00455">
    <property type="entry name" value="HTHTETR"/>
</dbReference>